<evidence type="ECO:0000313" key="3">
    <source>
        <dbReference type="Proteomes" id="UP000307440"/>
    </source>
</evidence>
<dbReference type="AlphaFoldDB" id="A0A5C3KMI7"/>
<reference evidence="2 3" key="1">
    <citation type="journal article" date="2019" name="Nat. Ecol. Evol.">
        <title>Megaphylogeny resolves global patterns of mushroom evolution.</title>
        <authorList>
            <person name="Varga T."/>
            <person name="Krizsan K."/>
            <person name="Foldi C."/>
            <person name="Dima B."/>
            <person name="Sanchez-Garcia M."/>
            <person name="Sanchez-Ramirez S."/>
            <person name="Szollosi G.J."/>
            <person name="Szarkandi J.G."/>
            <person name="Papp V."/>
            <person name="Albert L."/>
            <person name="Andreopoulos W."/>
            <person name="Angelini C."/>
            <person name="Antonin V."/>
            <person name="Barry K.W."/>
            <person name="Bougher N.L."/>
            <person name="Buchanan P."/>
            <person name="Buyck B."/>
            <person name="Bense V."/>
            <person name="Catcheside P."/>
            <person name="Chovatia M."/>
            <person name="Cooper J."/>
            <person name="Damon W."/>
            <person name="Desjardin D."/>
            <person name="Finy P."/>
            <person name="Geml J."/>
            <person name="Haridas S."/>
            <person name="Hughes K."/>
            <person name="Justo A."/>
            <person name="Karasinski D."/>
            <person name="Kautmanova I."/>
            <person name="Kiss B."/>
            <person name="Kocsube S."/>
            <person name="Kotiranta H."/>
            <person name="LaButti K.M."/>
            <person name="Lechner B.E."/>
            <person name="Liimatainen K."/>
            <person name="Lipzen A."/>
            <person name="Lukacs Z."/>
            <person name="Mihaltcheva S."/>
            <person name="Morgado L.N."/>
            <person name="Niskanen T."/>
            <person name="Noordeloos M.E."/>
            <person name="Ohm R.A."/>
            <person name="Ortiz-Santana B."/>
            <person name="Ovrebo C."/>
            <person name="Racz N."/>
            <person name="Riley R."/>
            <person name="Savchenko A."/>
            <person name="Shiryaev A."/>
            <person name="Soop K."/>
            <person name="Spirin V."/>
            <person name="Szebenyi C."/>
            <person name="Tomsovsky M."/>
            <person name="Tulloss R.E."/>
            <person name="Uehling J."/>
            <person name="Grigoriev I.V."/>
            <person name="Vagvolgyi C."/>
            <person name="Papp T."/>
            <person name="Martin F.M."/>
            <person name="Miettinen O."/>
            <person name="Hibbett D.S."/>
            <person name="Nagy L.G."/>
        </authorList>
    </citation>
    <scope>NUCLEOTIDE SEQUENCE [LARGE SCALE GENOMIC DNA]</scope>
    <source>
        <strain evidence="2 3">CBS 121175</strain>
    </source>
</reference>
<accession>A0A5C3KMI7</accession>
<protein>
    <submittedName>
        <fullName evidence="2">Uncharacterized protein</fullName>
    </submittedName>
</protein>
<evidence type="ECO:0000313" key="2">
    <source>
        <dbReference type="EMBL" id="TFK21524.1"/>
    </source>
</evidence>
<name>A0A5C3KMI7_COPMA</name>
<organism evidence="2 3">
    <name type="scientific">Coprinopsis marcescibilis</name>
    <name type="common">Agaric fungus</name>
    <name type="synonym">Psathyrella marcescibilis</name>
    <dbReference type="NCBI Taxonomy" id="230819"/>
    <lineage>
        <taxon>Eukaryota</taxon>
        <taxon>Fungi</taxon>
        <taxon>Dikarya</taxon>
        <taxon>Basidiomycota</taxon>
        <taxon>Agaricomycotina</taxon>
        <taxon>Agaricomycetes</taxon>
        <taxon>Agaricomycetidae</taxon>
        <taxon>Agaricales</taxon>
        <taxon>Agaricineae</taxon>
        <taxon>Psathyrellaceae</taxon>
        <taxon>Coprinopsis</taxon>
    </lineage>
</organism>
<sequence>MVRVTQSPAGQCPTNDPGSTCITAPGGSASAICGPDSIGNRRRRYEGRALGRAPKGAGGGHAGKTPAARLSSYPGGRDGGRSGVVWHSAMRKRVSVVEPL</sequence>
<dbReference type="EMBL" id="ML210266">
    <property type="protein sequence ID" value="TFK21524.1"/>
    <property type="molecule type" value="Genomic_DNA"/>
</dbReference>
<dbReference type="Proteomes" id="UP000307440">
    <property type="component" value="Unassembled WGS sequence"/>
</dbReference>
<proteinExistence type="predicted"/>
<feature type="region of interest" description="Disordered" evidence="1">
    <location>
        <begin position="50"/>
        <end position="79"/>
    </location>
</feature>
<keyword evidence="3" id="KW-1185">Reference proteome</keyword>
<gene>
    <name evidence="2" type="ORF">FA15DRAFT_658264</name>
</gene>
<evidence type="ECO:0000256" key="1">
    <source>
        <dbReference type="SAM" id="MobiDB-lite"/>
    </source>
</evidence>